<keyword evidence="3" id="KW-1185">Reference proteome</keyword>
<dbReference type="PROSITE" id="PS51257">
    <property type="entry name" value="PROKAR_LIPOPROTEIN"/>
    <property type="match status" value="1"/>
</dbReference>
<evidence type="ECO:0008006" key="4">
    <source>
        <dbReference type="Google" id="ProtNLM"/>
    </source>
</evidence>
<feature type="signal peptide" evidence="1">
    <location>
        <begin position="1"/>
        <end position="27"/>
    </location>
</feature>
<name>A0A1H2TAU1_9RHOB</name>
<evidence type="ECO:0000256" key="1">
    <source>
        <dbReference type="SAM" id="SignalP"/>
    </source>
</evidence>
<evidence type="ECO:0000313" key="2">
    <source>
        <dbReference type="EMBL" id="SDW40384.1"/>
    </source>
</evidence>
<dbReference type="RefSeq" id="WP_139305905.1">
    <property type="nucleotide sequence ID" value="NZ_FNNA01000001.1"/>
</dbReference>
<organism evidence="2 3">
    <name type="scientific">Paracoccus sanguinis</name>
    <dbReference type="NCBI Taxonomy" id="1545044"/>
    <lineage>
        <taxon>Bacteria</taxon>
        <taxon>Pseudomonadati</taxon>
        <taxon>Pseudomonadota</taxon>
        <taxon>Alphaproteobacteria</taxon>
        <taxon>Rhodobacterales</taxon>
        <taxon>Paracoccaceae</taxon>
        <taxon>Paracoccus</taxon>
    </lineage>
</organism>
<reference evidence="3" key="1">
    <citation type="submission" date="2016-10" db="EMBL/GenBank/DDBJ databases">
        <authorList>
            <person name="Varghese N."/>
            <person name="Submissions S."/>
        </authorList>
    </citation>
    <scope>NUCLEOTIDE SEQUENCE [LARGE SCALE GENOMIC DNA]</scope>
    <source>
        <strain evidence="3">DSM 29303</strain>
    </source>
</reference>
<protein>
    <recommendedName>
        <fullName evidence="4">Argininosuccinate lyase</fullName>
    </recommendedName>
</protein>
<dbReference type="STRING" id="1545044.SAMN05444276_101882"/>
<dbReference type="Proteomes" id="UP000182944">
    <property type="component" value="Unassembled WGS sequence"/>
</dbReference>
<gene>
    <name evidence="2" type="ORF">SAMN05444276_101882</name>
</gene>
<keyword evidence="1" id="KW-0732">Signal</keyword>
<feature type="chain" id="PRO_5010325249" description="Argininosuccinate lyase" evidence="1">
    <location>
        <begin position="28"/>
        <end position="53"/>
    </location>
</feature>
<dbReference type="AlphaFoldDB" id="A0A1H2TAU1"/>
<proteinExistence type="predicted"/>
<sequence>MIRAWFGLAALAALAGCGVDGAPVAPAATTATQVTVQPGVRVTGDAYVGMRYN</sequence>
<accession>A0A1H2TAU1</accession>
<evidence type="ECO:0000313" key="3">
    <source>
        <dbReference type="Proteomes" id="UP000182944"/>
    </source>
</evidence>
<dbReference type="EMBL" id="FNNA01000001">
    <property type="protein sequence ID" value="SDW40384.1"/>
    <property type="molecule type" value="Genomic_DNA"/>
</dbReference>